<feature type="domain" description="HTH merR-type" evidence="2">
    <location>
        <begin position="4"/>
        <end position="73"/>
    </location>
</feature>
<protein>
    <submittedName>
        <fullName evidence="3">MerR family transcriptional regulator</fullName>
    </submittedName>
</protein>
<dbReference type="InterPro" id="IPR047057">
    <property type="entry name" value="MerR_fam"/>
</dbReference>
<dbReference type="RefSeq" id="WP_379483492.1">
    <property type="nucleotide sequence ID" value="NZ_JBHMCF010000013.1"/>
</dbReference>
<dbReference type="Pfam" id="PF13411">
    <property type="entry name" value="MerR_1"/>
    <property type="match status" value="1"/>
</dbReference>
<dbReference type="SUPFAM" id="SSF46955">
    <property type="entry name" value="Putative DNA-binding domain"/>
    <property type="match status" value="1"/>
</dbReference>
<name>A0ABV5NME4_9ACTN</name>
<dbReference type="Gene3D" id="1.10.1660.10">
    <property type="match status" value="1"/>
</dbReference>
<proteinExistence type="predicted"/>
<dbReference type="CDD" id="cd00592">
    <property type="entry name" value="HTH_MerR-like"/>
    <property type="match status" value="1"/>
</dbReference>
<comment type="caution">
    <text evidence="3">The sequence shown here is derived from an EMBL/GenBank/DDBJ whole genome shotgun (WGS) entry which is preliminary data.</text>
</comment>
<dbReference type="PANTHER" id="PTHR30204">
    <property type="entry name" value="REDOX-CYCLING DRUG-SENSING TRANSCRIPTIONAL ACTIVATOR SOXR"/>
    <property type="match status" value="1"/>
</dbReference>
<dbReference type="PRINTS" id="PR00040">
    <property type="entry name" value="HTHMERR"/>
</dbReference>
<organism evidence="3 4">
    <name type="scientific">Nonomuraea salmonea</name>
    <dbReference type="NCBI Taxonomy" id="46181"/>
    <lineage>
        <taxon>Bacteria</taxon>
        <taxon>Bacillati</taxon>
        <taxon>Actinomycetota</taxon>
        <taxon>Actinomycetes</taxon>
        <taxon>Streptosporangiales</taxon>
        <taxon>Streptosporangiaceae</taxon>
        <taxon>Nonomuraea</taxon>
    </lineage>
</organism>
<dbReference type="InterPro" id="IPR009061">
    <property type="entry name" value="DNA-bd_dom_put_sf"/>
</dbReference>
<dbReference type="EMBL" id="JBHMCF010000013">
    <property type="protein sequence ID" value="MFB9471477.1"/>
    <property type="molecule type" value="Genomic_DNA"/>
</dbReference>
<keyword evidence="1" id="KW-0238">DNA-binding</keyword>
<dbReference type="Proteomes" id="UP001589568">
    <property type="component" value="Unassembled WGS sequence"/>
</dbReference>
<keyword evidence="4" id="KW-1185">Reference proteome</keyword>
<dbReference type="PANTHER" id="PTHR30204:SF93">
    <property type="entry name" value="HTH MERR-TYPE DOMAIN-CONTAINING PROTEIN"/>
    <property type="match status" value="1"/>
</dbReference>
<gene>
    <name evidence="3" type="ORF">ACFFR3_18295</name>
</gene>
<evidence type="ECO:0000313" key="3">
    <source>
        <dbReference type="EMBL" id="MFB9471477.1"/>
    </source>
</evidence>
<evidence type="ECO:0000256" key="1">
    <source>
        <dbReference type="ARBA" id="ARBA00023125"/>
    </source>
</evidence>
<reference evidence="3 4" key="1">
    <citation type="submission" date="2024-09" db="EMBL/GenBank/DDBJ databases">
        <authorList>
            <person name="Sun Q."/>
            <person name="Mori K."/>
        </authorList>
    </citation>
    <scope>NUCLEOTIDE SEQUENCE [LARGE SCALE GENOMIC DNA]</scope>
    <source>
        <strain evidence="3 4">JCM 3324</strain>
    </source>
</reference>
<sequence length="332" mass="36646">MDELYSIGDAARRTGLSVSAIRFYADAGIVAPTRLAESGTRLYDLRAIARLDLVRTLRDLDTGLDDIRRLLAGETTLHELFVLHLELVESQERTLRARRAVLRTLVGQGGTIEQAALMQRLVSMSDEERERLIDDFWTDVSAGLDASPLFVDSLRAIRPHLPDDPTAIQLEAWIELGDLVGDPDFRQAVRTYLQDAYHTPSGRQMTTTPVQEFIHITGTEIMADLLAAHREGLPPDAPRVKAAATRLAAATAGLTDRQPDTTFKTDLAAKFRLIEEIEREPMDEDSAFDSTHGRYLSLVATINATPPDPPLPFTWLAAALLATTDRSSPGHS</sequence>
<dbReference type="SMART" id="SM00422">
    <property type="entry name" value="HTH_MERR"/>
    <property type="match status" value="1"/>
</dbReference>
<accession>A0ABV5NME4</accession>
<dbReference type="PROSITE" id="PS50937">
    <property type="entry name" value="HTH_MERR_2"/>
    <property type="match status" value="1"/>
</dbReference>
<evidence type="ECO:0000259" key="2">
    <source>
        <dbReference type="PROSITE" id="PS50937"/>
    </source>
</evidence>
<evidence type="ECO:0000313" key="4">
    <source>
        <dbReference type="Proteomes" id="UP001589568"/>
    </source>
</evidence>
<dbReference type="InterPro" id="IPR000551">
    <property type="entry name" value="MerR-type_HTH_dom"/>
</dbReference>